<protein>
    <submittedName>
        <fullName evidence="1">Uncharacterized protein</fullName>
    </submittedName>
</protein>
<proteinExistence type="predicted"/>
<evidence type="ECO:0000313" key="2">
    <source>
        <dbReference type="Proteomes" id="UP000597656"/>
    </source>
</evidence>
<dbReference type="Proteomes" id="UP000597656">
    <property type="component" value="Unassembled WGS sequence"/>
</dbReference>
<dbReference type="EMBL" id="BMNC01000014">
    <property type="protein sequence ID" value="GGN18840.1"/>
    <property type="molecule type" value="Genomic_DNA"/>
</dbReference>
<reference evidence="2" key="1">
    <citation type="journal article" date="2019" name="Int. J. Syst. Evol. Microbiol.">
        <title>The Global Catalogue of Microorganisms (GCM) 10K type strain sequencing project: providing services to taxonomists for standard genome sequencing and annotation.</title>
        <authorList>
            <consortium name="The Broad Institute Genomics Platform"/>
            <consortium name="The Broad Institute Genome Sequencing Center for Infectious Disease"/>
            <person name="Wu L."/>
            <person name="Ma J."/>
        </authorList>
    </citation>
    <scope>NUCLEOTIDE SEQUENCE [LARGE SCALE GENOMIC DNA]</scope>
    <source>
        <strain evidence="2">CGMCC 4.7319</strain>
    </source>
</reference>
<gene>
    <name evidence="1" type="ORF">GCM10011609_69880</name>
</gene>
<organism evidence="1 2">
    <name type="scientific">Lentzea pudingi</name>
    <dbReference type="NCBI Taxonomy" id="1789439"/>
    <lineage>
        <taxon>Bacteria</taxon>
        <taxon>Bacillati</taxon>
        <taxon>Actinomycetota</taxon>
        <taxon>Actinomycetes</taxon>
        <taxon>Pseudonocardiales</taxon>
        <taxon>Pseudonocardiaceae</taxon>
        <taxon>Lentzea</taxon>
    </lineage>
</organism>
<name>A0ABQ2IRS7_9PSEU</name>
<accession>A0ABQ2IRS7</accession>
<keyword evidence="2" id="KW-1185">Reference proteome</keyword>
<sequence length="68" mass="7449">MARLVMGPHRPVPMERRLACGIAVSWRTHYRAVGRLASGIVRIKDAPDMRKAPAVQRTAGALVVPTEC</sequence>
<comment type="caution">
    <text evidence="1">The sequence shown here is derived from an EMBL/GenBank/DDBJ whole genome shotgun (WGS) entry which is preliminary data.</text>
</comment>
<evidence type="ECO:0000313" key="1">
    <source>
        <dbReference type="EMBL" id="GGN18840.1"/>
    </source>
</evidence>